<dbReference type="InterPro" id="IPR036291">
    <property type="entry name" value="NAD(P)-bd_dom_sf"/>
</dbReference>
<proteinExistence type="inferred from homology"/>
<dbReference type="PANTHER" id="PTHR43639:SF1">
    <property type="entry name" value="SHORT-CHAIN DEHYDROGENASE_REDUCTASE FAMILY PROTEIN"/>
    <property type="match status" value="1"/>
</dbReference>
<evidence type="ECO:0000313" key="5">
    <source>
        <dbReference type="Proteomes" id="UP000215767"/>
    </source>
</evidence>
<gene>
    <name evidence="4" type="ORF">CAL28_14420</name>
</gene>
<dbReference type="EMBL" id="NEVS01000004">
    <property type="protein sequence ID" value="OZI60591.1"/>
    <property type="molecule type" value="Genomic_DNA"/>
</dbReference>
<evidence type="ECO:0000259" key="3">
    <source>
        <dbReference type="SMART" id="SM00822"/>
    </source>
</evidence>
<dbReference type="Proteomes" id="UP000215767">
    <property type="component" value="Unassembled WGS sequence"/>
</dbReference>
<keyword evidence="2" id="KW-0560">Oxidoreductase</keyword>
<evidence type="ECO:0000256" key="1">
    <source>
        <dbReference type="ARBA" id="ARBA00006484"/>
    </source>
</evidence>
<dbReference type="RefSeq" id="WP_094842001.1">
    <property type="nucleotide sequence ID" value="NZ_NEVS01000004.1"/>
</dbReference>
<reference evidence="5" key="1">
    <citation type="submission" date="2017-05" db="EMBL/GenBank/DDBJ databases">
        <title>Complete and WGS of Bordetella genogroups.</title>
        <authorList>
            <person name="Spilker T."/>
            <person name="Lipuma J."/>
        </authorList>
    </citation>
    <scope>NUCLEOTIDE SEQUENCE [LARGE SCALE GENOMIC DNA]</scope>
    <source>
        <strain evidence="5">AU8856</strain>
    </source>
</reference>
<accession>A0A261UG58</accession>
<evidence type="ECO:0000313" key="4">
    <source>
        <dbReference type="EMBL" id="OZI60591.1"/>
    </source>
</evidence>
<dbReference type="PANTHER" id="PTHR43639">
    <property type="entry name" value="OXIDOREDUCTASE, SHORT-CHAIN DEHYDROGENASE/REDUCTASE FAMILY (AFU_ORTHOLOGUE AFUA_5G02870)"/>
    <property type="match status" value="1"/>
</dbReference>
<organism evidence="4 5">
    <name type="scientific">Bordetella genomosp. 11</name>
    <dbReference type="NCBI Taxonomy" id="1416808"/>
    <lineage>
        <taxon>Bacteria</taxon>
        <taxon>Pseudomonadati</taxon>
        <taxon>Pseudomonadota</taxon>
        <taxon>Betaproteobacteria</taxon>
        <taxon>Burkholderiales</taxon>
        <taxon>Alcaligenaceae</taxon>
        <taxon>Bordetella</taxon>
    </lineage>
</organism>
<dbReference type="GO" id="GO:0016491">
    <property type="term" value="F:oxidoreductase activity"/>
    <property type="evidence" value="ECO:0007669"/>
    <property type="project" value="UniProtKB-KW"/>
</dbReference>
<dbReference type="Pfam" id="PF13561">
    <property type="entry name" value="adh_short_C2"/>
    <property type="match status" value="1"/>
</dbReference>
<dbReference type="PRINTS" id="PR00080">
    <property type="entry name" value="SDRFAMILY"/>
</dbReference>
<evidence type="ECO:0000256" key="2">
    <source>
        <dbReference type="ARBA" id="ARBA00023002"/>
    </source>
</evidence>
<feature type="domain" description="Ketoreductase" evidence="3">
    <location>
        <begin position="22"/>
        <end position="201"/>
    </location>
</feature>
<dbReference type="OrthoDB" id="9803333at2"/>
<dbReference type="InterPro" id="IPR002347">
    <property type="entry name" value="SDR_fam"/>
</dbReference>
<comment type="caution">
    <text evidence="4">The sequence shown here is derived from an EMBL/GenBank/DDBJ whole genome shotgun (WGS) entry which is preliminary data.</text>
</comment>
<name>A0A261UG58_9BORD</name>
<dbReference type="PRINTS" id="PR00081">
    <property type="entry name" value="GDHRDH"/>
</dbReference>
<dbReference type="InterPro" id="IPR057326">
    <property type="entry name" value="KR_dom"/>
</dbReference>
<dbReference type="SUPFAM" id="SSF51735">
    <property type="entry name" value="NAD(P)-binding Rossmann-fold domains"/>
    <property type="match status" value="1"/>
</dbReference>
<sequence length="261" mass="26732">MNSSLSSARSDDTSRNAPLAGKTAFITGGARGIGASIVQRLARDGANVVFTYRGSAEQARSLAQTIEAGGGRALALQADGADPQAVALAVDAAAREFGGIDILVNNAGALLLGPIESFSLEDFDRTLDLNVRAVFVASKAVLPHMPDGGRIINIGSVNADRMPFPGGAAYAMSKAALQGLVRGMARDLGPRAITVNNVQPGPVNTDMNPESGEFADMMHGMMALPRHAHPDEIAGMVAYLAGPDAAFVTGTSLTIDGGFGA</sequence>
<dbReference type="AlphaFoldDB" id="A0A261UG58"/>
<dbReference type="PROSITE" id="PS00061">
    <property type="entry name" value="ADH_SHORT"/>
    <property type="match status" value="1"/>
</dbReference>
<dbReference type="CDD" id="cd05233">
    <property type="entry name" value="SDR_c"/>
    <property type="match status" value="1"/>
</dbReference>
<dbReference type="FunFam" id="3.40.50.720:FF:000290">
    <property type="entry name" value="SDR family oxidoreductase"/>
    <property type="match status" value="1"/>
</dbReference>
<protein>
    <submittedName>
        <fullName evidence="4">Oxidoreductase</fullName>
    </submittedName>
</protein>
<comment type="similarity">
    <text evidence="1">Belongs to the short-chain dehydrogenases/reductases (SDR) family.</text>
</comment>
<dbReference type="Gene3D" id="3.40.50.720">
    <property type="entry name" value="NAD(P)-binding Rossmann-like Domain"/>
    <property type="match status" value="1"/>
</dbReference>
<dbReference type="InterPro" id="IPR020904">
    <property type="entry name" value="Sc_DH/Rdtase_CS"/>
</dbReference>
<dbReference type="SMART" id="SM00822">
    <property type="entry name" value="PKS_KR"/>
    <property type="match status" value="1"/>
</dbReference>
<keyword evidence="5" id="KW-1185">Reference proteome</keyword>